<dbReference type="AlphaFoldDB" id="A0AAW8Q004"/>
<organism evidence="1 2">
    <name type="scientific">Vibrio parahaemolyticus</name>
    <dbReference type="NCBI Taxonomy" id="670"/>
    <lineage>
        <taxon>Bacteria</taxon>
        <taxon>Pseudomonadati</taxon>
        <taxon>Pseudomonadota</taxon>
        <taxon>Gammaproteobacteria</taxon>
        <taxon>Vibrionales</taxon>
        <taxon>Vibrionaceae</taxon>
        <taxon>Vibrio</taxon>
    </lineage>
</organism>
<reference evidence="1" key="1">
    <citation type="submission" date="2023-06" db="EMBL/GenBank/DDBJ databases">
        <title>Genomic Diversity of Vibrio spp. and Metagenomic Analysis of Pathogens in Florida Gulf Coastal Waters Following Hurricane Ian.</title>
        <authorList>
            <person name="Brumfield K.D."/>
        </authorList>
    </citation>
    <scope>NUCLEOTIDE SEQUENCE</scope>
    <source>
        <strain evidence="1">WBS2B-138</strain>
    </source>
</reference>
<name>A0AAW8Q004_VIBPH</name>
<dbReference type="Proteomes" id="UP001253193">
    <property type="component" value="Unassembled WGS sequence"/>
</dbReference>
<evidence type="ECO:0000313" key="2">
    <source>
        <dbReference type="Proteomes" id="UP001253193"/>
    </source>
</evidence>
<proteinExistence type="predicted"/>
<dbReference type="RefSeq" id="WP_311020069.1">
    <property type="nucleotide sequence ID" value="NZ_JAUHGG010000003.1"/>
</dbReference>
<gene>
    <name evidence="1" type="ORF">QX249_11040</name>
</gene>
<comment type="caution">
    <text evidence="1">The sequence shown here is derived from an EMBL/GenBank/DDBJ whole genome shotgun (WGS) entry which is preliminary data.</text>
</comment>
<sequence length="88" mass="9716">MSTQVTISIVTPEHREIIESYLKKGDDTVLVMDDDAAKLLLEKGLSDGDSVDINALMAEEADNYVVMAYSAKNPIIEEIIENTEQEGK</sequence>
<protein>
    <submittedName>
        <fullName evidence="1">Uncharacterized protein</fullName>
    </submittedName>
</protein>
<dbReference type="EMBL" id="JAUHGG010000003">
    <property type="protein sequence ID" value="MDS1821198.1"/>
    <property type="molecule type" value="Genomic_DNA"/>
</dbReference>
<accession>A0AAW8Q004</accession>
<evidence type="ECO:0000313" key="1">
    <source>
        <dbReference type="EMBL" id="MDS1821198.1"/>
    </source>
</evidence>